<keyword evidence="2" id="KW-0349">Heme</keyword>
<dbReference type="InterPro" id="IPR009056">
    <property type="entry name" value="Cyt_c-like_dom"/>
</dbReference>
<feature type="domain" description="Cytochrome c" evidence="6">
    <location>
        <begin position="1"/>
        <end position="98"/>
    </location>
</feature>
<proteinExistence type="predicted"/>
<evidence type="ECO:0000259" key="6">
    <source>
        <dbReference type="PROSITE" id="PS51007"/>
    </source>
</evidence>
<keyword evidence="4" id="KW-0249">Electron transport</keyword>
<organism evidence="7">
    <name type="scientific">hydrothermal vent metagenome</name>
    <dbReference type="NCBI Taxonomy" id="652676"/>
    <lineage>
        <taxon>unclassified sequences</taxon>
        <taxon>metagenomes</taxon>
        <taxon>ecological metagenomes</taxon>
    </lineage>
</organism>
<accession>A0A160TQP3</accession>
<dbReference type="EMBL" id="CZRL01000074">
    <property type="protein sequence ID" value="CUS52009.1"/>
    <property type="molecule type" value="Genomic_DNA"/>
</dbReference>
<keyword evidence="1" id="KW-0813">Transport</keyword>
<dbReference type="PANTHER" id="PTHR35008">
    <property type="entry name" value="BLL4482 PROTEIN-RELATED"/>
    <property type="match status" value="1"/>
</dbReference>
<evidence type="ECO:0000256" key="5">
    <source>
        <dbReference type="ARBA" id="ARBA00023004"/>
    </source>
</evidence>
<dbReference type="PANTHER" id="PTHR35008:SF4">
    <property type="entry name" value="BLL4482 PROTEIN"/>
    <property type="match status" value="1"/>
</dbReference>
<keyword evidence="5" id="KW-0408">Iron</keyword>
<dbReference type="SUPFAM" id="SSF46626">
    <property type="entry name" value="Cytochrome c"/>
    <property type="match status" value="1"/>
</dbReference>
<dbReference type="Gene3D" id="1.10.760.10">
    <property type="entry name" value="Cytochrome c-like domain"/>
    <property type="match status" value="1"/>
</dbReference>
<evidence type="ECO:0000313" key="7">
    <source>
        <dbReference type="EMBL" id="CUS52009.1"/>
    </source>
</evidence>
<dbReference type="InterPro" id="IPR008168">
    <property type="entry name" value="Cyt_C_IC"/>
</dbReference>
<dbReference type="AlphaFoldDB" id="A0A160TQP3"/>
<evidence type="ECO:0000256" key="1">
    <source>
        <dbReference type="ARBA" id="ARBA00022448"/>
    </source>
</evidence>
<protein>
    <submittedName>
        <fullName evidence="7">Cytochrome c family protein</fullName>
    </submittedName>
</protein>
<evidence type="ECO:0000256" key="3">
    <source>
        <dbReference type="ARBA" id="ARBA00022723"/>
    </source>
</evidence>
<reference evidence="7" key="1">
    <citation type="submission" date="2015-10" db="EMBL/GenBank/DDBJ databases">
        <authorList>
            <person name="Gilbert D.G."/>
        </authorList>
    </citation>
    <scope>NUCLEOTIDE SEQUENCE</scope>
</reference>
<dbReference type="GO" id="GO:0009055">
    <property type="term" value="F:electron transfer activity"/>
    <property type="evidence" value="ECO:0007669"/>
    <property type="project" value="InterPro"/>
</dbReference>
<dbReference type="InterPro" id="IPR036909">
    <property type="entry name" value="Cyt_c-like_dom_sf"/>
</dbReference>
<dbReference type="GO" id="GO:0020037">
    <property type="term" value="F:heme binding"/>
    <property type="evidence" value="ECO:0007669"/>
    <property type="project" value="InterPro"/>
</dbReference>
<dbReference type="InterPro" id="IPR051459">
    <property type="entry name" value="Cytochrome_c-type_DH"/>
</dbReference>
<dbReference type="GO" id="GO:0005506">
    <property type="term" value="F:iron ion binding"/>
    <property type="evidence" value="ECO:0007669"/>
    <property type="project" value="InterPro"/>
</dbReference>
<gene>
    <name evidence="7" type="ORF">MGWOODY_XGa1196</name>
</gene>
<dbReference type="PROSITE" id="PS51007">
    <property type="entry name" value="CYTC"/>
    <property type="match status" value="1"/>
</dbReference>
<sequence>MVKLGENRYQDHCAGCHGWNLEGQVNWHKRDQDGYLPAPPHDETGHTWHHPDKLLFEMTKYGIQVLAGGDYKTRMPAYEGTLSDDDIVAVLSYIKSQWPDKVIQIHNEQINQ</sequence>
<keyword evidence="3" id="KW-0479">Metal-binding</keyword>
<dbReference type="Pfam" id="PF00034">
    <property type="entry name" value="Cytochrom_C"/>
    <property type="match status" value="1"/>
</dbReference>
<dbReference type="PRINTS" id="PR00605">
    <property type="entry name" value="CYTCHROMECIC"/>
</dbReference>
<evidence type="ECO:0000256" key="4">
    <source>
        <dbReference type="ARBA" id="ARBA00022982"/>
    </source>
</evidence>
<evidence type="ECO:0000256" key="2">
    <source>
        <dbReference type="ARBA" id="ARBA00022617"/>
    </source>
</evidence>
<name>A0A160TQP3_9ZZZZ</name>